<keyword evidence="1" id="KW-0812">Transmembrane</keyword>
<dbReference type="Gene3D" id="3.20.20.450">
    <property type="entry name" value="EAL domain"/>
    <property type="match status" value="1"/>
</dbReference>
<keyword evidence="3" id="KW-0378">Hydrolase</keyword>
<evidence type="ECO:0000256" key="1">
    <source>
        <dbReference type="SAM" id="Phobius"/>
    </source>
</evidence>
<evidence type="ECO:0000313" key="4">
    <source>
        <dbReference type="Proteomes" id="UP000254794"/>
    </source>
</evidence>
<dbReference type="OrthoDB" id="675397at2"/>
<proteinExistence type="predicted"/>
<feature type="transmembrane region" description="Helical" evidence="1">
    <location>
        <begin position="15"/>
        <end position="33"/>
    </location>
</feature>
<accession>A0A378JKW3</accession>
<dbReference type="PANTHER" id="PTHR33121:SF79">
    <property type="entry name" value="CYCLIC DI-GMP PHOSPHODIESTERASE PDED-RELATED"/>
    <property type="match status" value="1"/>
</dbReference>
<keyword evidence="1" id="KW-0472">Membrane</keyword>
<dbReference type="AlphaFoldDB" id="A0A378JKW3"/>
<keyword evidence="1" id="KW-1133">Transmembrane helix</keyword>
<reference evidence="3 4" key="1">
    <citation type="submission" date="2018-06" db="EMBL/GenBank/DDBJ databases">
        <authorList>
            <consortium name="Pathogen Informatics"/>
            <person name="Doyle S."/>
        </authorList>
    </citation>
    <scope>NUCLEOTIDE SEQUENCE [LARGE SCALE GENOMIC DNA]</scope>
    <source>
        <strain evidence="3 4">NCTC13316</strain>
    </source>
</reference>
<name>A0A378JKW3_9GAMM</name>
<dbReference type="Proteomes" id="UP000254794">
    <property type="component" value="Unassembled WGS sequence"/>
</dbReference>
<dbReference type="EC" id="3.1.4.-" evidence="3"/>
<feature type="domain" description="EAL" evidence="2">
    <location>
        <begin position="270"/>
        <end position="523"/>
    </location>
</feature>
<dbReference type="InterPro" id="IPR035919">
    <property type="entry name" value="EAL_sf"/>
</dbReference>
<dbReference type="EMBL" id="UGOD01000001">
    <property type="protein sequence ID" value="STX51371.1"/>
    <property type="molecule type" value="Genomic_DNA"/>
</dbReference>
<protein>
    <submittedName>
        <fullName evidence="3">Rtn protein</fullName>
        <ecNumber evidence="3">3.1.4.-</ecNumber>
    </submittedName>
</protein>
<dbReference type="InterPro" id="IPR001633">
    <property type="entry name" value="EAL_dom"/>
</dbReference>
<evidence type="ECO:0000313" key="3">
    <source>
        <dbReference type="EMBL" id="STX51371.1"/>
    </source>
</evidence>
<gene>
    <name evidence="3" type="primary">yahA</name>
    <name evidence="3" type="ORF">NCTC13316_01466</name>
</gene>
<dbReference type="Pfam" id="PF00563">
    <property type="entry name" value="EAL"/>
    <property type="match status" value="1"/>
</dbReference>
<evidence type="ECO:0000259" key="2">
    <source>
        <dbReference type="PROSITE" id="PS50883"/>
    </source>
</evidence>
<dbReference type="SMART" id="SM00052">
    <property type="entry name" value="EAL"/>
    <property type="match status" value="1"/>
</dbReference>
<dbReference type="GO" id="GO:0071111">
    <property type="term" value="F:cyclic-guanylate-specific phosphodiesterase activity"/>
    <property type="evidence" value="ECO:0007669"/>
    <property type="project" value="InterPro"/>
</dbReference>
<dbReference type="SUPFAM" id="SSF141868">
    <property type="entry name" value="EAL domain-like"/>
    <property type="match status" value="1"/>
</dbReference>
<keyword evidence="4" id="KW-1185">Reference proteome</keyword>
<organism evidence="3 4">
    <name type="scientific">Legionella busanensis</name>
    <dbReference type="NCBI Taxonomy" id="190655"/>
    <lineage>
        <taxon>Bacteria</taxon>
        <taxon>Pseudomonadati</taxon>
        <taxon>Pseudomonadota</taxon>
        <taxon>Gammaproteobacteria</taxon>
        <taxon>Legionellales</taxon>
        <taxon>Legionellaceae</taxon>
        <taxon>Legionella</taxon>
    </lineage>
</organism>
<dbReference type="PANTHER" id="PTHR33121">
    <property type="entry name" value="CYCLIC DI-GMP PHOSPHODIESTERASE PDEF"/>
    <property type="match status" value="1"/>
</dbReference>
<feature type="transmembrane region" description="Helical" evidence="1">
    <location>
        <begin position="241"/>
        <end position="259"/>
    </location>
</feature>
<sequence>MLNPILDSLQQKFKVAWAILTLLLILFVGYYQWEHLEYEQTSRLQLQASNLGYKIDNFIDSIFKSIDLLPLDETQKQACQNFLMPQLQSIVFNNPLIDGIVVYYNRSKSICTTFDPKASLPNPYIQQPVLLGPMKTEQVNKDFFLLQQPYKNFYVGFYLLKSSLEFIIHIDDLNFKSIYLYDTREKQIILASRPFSNDQDIHSFDNMNNKKKNEILNLPLESVKNINLVINTSEANFKSKLLIRLLLTTLPILFLSWILHRYFQQTMTKHFSIITALNDALKLQQFYPVYQPIFCIKTKQFYGAEVLIRWLNNNELIMPDNFIKEAEFSGLIVPITLQLIEKSLAECAPLLAKNPNFHLGFNLCPAHFKSEAFFNDFEILCNYYNVLPQQIMLELTERELFSEHEIKVINQMKELRSKGYSLAIDDFGTGHASINYLQHFPFNYLKIDKIFIQSIGTGAITETLNDAIINMANTLKLKIIAEGVETEQQFNYLTLKNVSFLQGWFIAKAMNIKQLQELLINTGKQHE</sequence>
<dbReference type="CDD" id="cd01948">
    <property type="entry name" value="EAL"/>
    <property type="match status" value="1"/>
</dbReference>
<dbReference type="RefSeq" id="WP_115331012.1">
    <property type="nucleotide sequence ID" value="NZ_CAAAHP010000001.1"/>
</dbReference>
<dbReference type="PROSITE" id="PS50883">
    <property type="entry name" value="EAL"/>
    <property type="match status" value="1"/>
</dbReference>
<dbReference type="InterPro" id="IPR050706">
    <property type="entry name" value="Cyclic-di-GMP_PDE-like"/>
</dbReference>